<reference evidence="1 2" key="1">
    <citation type="submission" date="2016-04" db="EMBL/GenBank/DDBJ databases">
        <title>Complete genome sequence of Dietzia lutea YIM 80766T, a strain isolated from desert soil in Egypt.</title>
        <authorList>
            <person name="Zhao J."/>
            <person name="Hu B."/>
            <person name="Geng S."/>
            <person name="Nie Y."/>
            <person name="Tang Y."/>
        </authorList>
    </citation>
    <scope>NUCLEOTIDE SEQUENCE [LARGE SCALE GENOMIC DNA]</scope>
    <source>
        <strain evidence="1 2">YIM 80766</strain>
    </source>
</reference>
<gene>
    <name evidence="1" type="ORF">A6035_12290</name>
</gene>
<evidence type="ECO:0008006" key="3">
    <source>
        <dbReference type="Google" id="ProtNLM"/>
    </source>
</evidence>
<dbReference type="Proteomes" id="UP000244928">
    <property type="component" value="Chromosome"/>
</dbReference>
<sequence>MSLSNAILRGVTGAFVLNSGLSKRGMPTEAAQGLQGFAATGVPAVNQMNPDTFGKFVAYSEIGIGATLLTPVVPRRIAGAALGVFSAGLLAMYFRNPEMTESDGIRPSQEGMSLAKDAFMAAIAGALVVDNS</sequence>
<dbReference type="KEGG" id="dlu:A6035_12290"/>
<name>A0A2S1R975_9ACTN</name>
<accession>A0A2S1R975</accession>
<proteinExistence type="predicted"/>
<dbReference type="AlphaFoldDB" id="A0A2S1R975"/>
<dbReference type="EMBL" id="CP015449">
    <property type="protein sequence ID" value="AWH92812.1"/>
    <property type="molecule type" value="Genomic_DNA"/>
</dbReference>
<evidence type="ECO:0000313" key="2">
    <source>
        <dbReference type="Proteomes" id="UP000244928"/>
    </source>
</evidence>
<organism evidence="1 2">
    <name type="scientific">Dietzia lutea</name>
    <dbReference type="NCBI Taxonomy" id="546160"/>
    <lineage>
        <taxon>Bacteria</taxon>
        <taxon>Bacillati</taxon>
        <taxon>Actinomycetota</taxon>
        <taxon>Actinomycetes</taxon>
        <taxon>Mycobacteriales</taxon>
        <taxon>Dietziaceae</taxon>
        <taxon>Dietzia</taxon>
    </lineage>
</organism>
<dbReference type="RefSeq" id="WP_108848024.1">
    <property type="nucleotide sequence ID" value="NZ_CP015449.1"/>
</dbReference>
<dbReference type="OrthoDB" id="3267263at2"/>
<keyword evidence="2" id="KW-1185">Reference proteome</keyword>
<evidence type="ECO:0000313" key="1">
    <source>
        <dbReference type="EMBL" id="AWH92812.1"/>
    </source>
</evidence>
<protein>
    <recommendedName>
        <fullName evidence="3">DoxX family protein</fullName>
    </recommendedName>
</protein>